<evidence type="ECO:0000313" key="2">
    <source>
        <dbReference type="Proteomes" id="UP001550850"/>
    </source>
</evidence>
<protein>
    <submittedName>
        <fullName evidence="1">Uncharacterized protein</fullName>
    </submittedName>
</protein>
<dbReference type="RefSeq" id="WP_245967321.1">
    <property type="nucleotide sequence ID" value="NZ_BEVZ01000001.1"/>
</dbReference>
<reference evidence="1 2" key="1">
    <citation type="submission" date="2024-06" db="EMBL/GenBank/DDBJ databases">
        <title>The Natural Products Discovery Center: Release of the First 8490 Sequenced Strains for Exploring Actinobacteria Biosynthetic Diversity.</title>
        <authorList>
            <person name="Kalkreuter E."/>
            <person name="Kautsar S.A."/>
            <person name="Yang D."/>
            <person name="Bader C.D."/>
            <person name="Teijaro C.N."/>
            <person name="Fluegel L."/>
            <person name="Davis C.M."/>
            <person name="Simpson J.R."/>
            <person name="Lauterbach L."/>
            <person name="Steele A.D."/>
            <person name="Gui C."/>
            <person name="Meng S."/>
            <person name="Li G."/>
            <person name="Viehrig K."/>
            <person name="Ye F."/>
            <person name="Su P."/>
            <person name="Kiefer A.F."/>
            <person name="Nichols A."/>
            <person name="Cepeda A.J."/>
            <person name="Yan W."/>
            <person name="Fan B."/>
            <person name="Jiang Y."/>
            <person name="Adhikari A."/>
            <person name="Zheng C.-J."/>
            <person name="Schuster L."/>
            <person name="Cowan T.M."/>
            <person name="Smanski M.J."/>
            <person name="Chevrette M.G."/>
            <person name="De Carvalho L.P.S."/>
            <person name="Shen B."/>
        </authorList>
    </citation>
    <scope>NUCLEOTIDE SEQUENCE [LARGE SCALE GENOMIC DNA]</scope>
    <source>
        <strain evidence="1 2">NPDC038104</strain>
    </source>
</reference>
<sequence>MAEAQLPPGWSLQQIRDVSGDKEAVALDPNRAVKWVAHPGAADEVLHPEIVLGFHSLCLVKPVDDDDWYMGSLYDDGSVDCWAAYVDLYEALRGL</sequence>
<name>A0ABV2YD37_9ACTN</name>
<accession>A0ABV2YD37</accession>
<dbReference type="EMBL" id="JBEZUR010000004">
    <property type="protein sequence ID" value="MEU3553464.1"/>
    <property type="molecule type" value="Genomic_DNA"/>
</dbReference>
<proteinExistence type="predicted"/>
<comment type="caution">
    <text evidence="1">The sequence shown here is derived from an EMBL/GenBank/DDBJ whole genome shotgun (WGS) entry which is preliminary data.</text>
</comment>
<organism evidence="1 2">
    <name type="scientific">Streptomyces fragilis</name>
    <dbReference type="NCBI Taxonomy" id="67301"/>
    <lineage>
        <taxon>Bacteria</taxon>
        <taxon>Bacillati</taxon>
        <taxon>Actinomycetota</taxon>
        <taxon>Actinomycetes</taxon>
        <taxon>Kitasatosporales</taxon>
        <taxon>Streptomycetaceae</taxon>
        <taxon>Streptomyces</taxon>
    </lineage>
</organism>
<keyword evidence="2" id="KW-1185">Reference proteome</keyword>
<dbReference type="Proteomes" id="UP001550850">
    <property type="component" value="Unassembled WGS sequence"/>
</dbReference>
<gene>
    <name evidence="1" type="ORF">AB0E65_04385</name>
</gene>
<evidence type="ECO:0000313" key="1">
    <source>
        <dbReference type="EMBL" id="MEU3553464.1"/>
    </source>
</evidence>